<gene>
    <name evidence="8" type="ORF">GBA65_19760</name>
</gene>
<dbReference type="SUPFAM" id="SSF103473">
    <property type="entry name" value="MFS general substrate transporter"/>
    <property type="match status" value="1"/>
</dbReference>
<dbReference type="KEGG" id="rmar:GBA65_19760"/>
<dbReference type="RefSeq" id="WP_166398052.1">
    <property type="nucleotide sequence ID" value="NZ_CP045121.1"/>
</dbReference>
<dbReference type="InterPro" id="IPR050495">
    <property type="entry name" value="ATG22/LtaA_families"/>
</dbReference>
<name>A0A6G8Q1T9_9ACTN</name>
<dbReference type="Proteomes" id="UP000502706">
    <property type="component" value="Chromosome"/>
</dbReference>
<dbReference type="GO" id="GO:0005886">
    <property type="term" value="C:plasma membrane"/>
    <property type="evidence" value="ECO:0007669"/>
    <property type="project" value="UniProtKB-SubCell"/>
</dbReference>
<evidence type="ECO:0000259" key="7">
    <source>
        <dbReference type="PROSITE" id="PS50850"/>
    </source>
</evidence>
<dbReference type="EMBL" id="CP045121">
    <property type="protein sequence ID" value="QIN80380.1"/>
    <property type="molecule type" value="Genomic_DNA"/>
</dbReference>
<feature type="transmembrane region" description="Helical" evidence="6">
    <location>
        <begin position="88"/>
        <end position="107"/>
    </location>
</feature>
<feature type="transmembrane region" description="Helical" evidence="6">
    <location>
        <begin position="267"/>
        <end position="290"/>
    </location>
</feature>
<dbReference type="GO" id="GO:0022857">
    <property type="term" value="F:transmembrane transporter activity"/>
    <property type="evidence" value="ECO:0007669"/>
    <property type="project" value="InterPro"/>
</dbReference>
<keyword evidence="4 6" id="KW-1133">Transmembrane helix</keyword>
<evidence type="ECO:0000256" key="2">
    <source>
        <dbReference type="ARBA" id="ARBA00022448"/>
    </source>
</evidence>
<keyword evidence="9" id="KW-1185">Reference proteome</keyword>
<dbReference type="AlphaFoldDB" id="A0A6G8Q1T9"/>
<accession>A0A6G8Q1T9</accession>
<protein>
    <submittedName>
        <fullName evidence="8">MFS transporter</fullName>
    </submittedName>
</protein>
<evidence type="ECO:0000256" key="5">
    <source>
        <dbReference type="ARBA" id="ARBA00023136"/>
    </source>
</evidence>
<evidence type="ECO:0000256" key="1">
    <source>
        <dbReference type="ARBA" id="ARBA00004651"/>
    </source>
</evidence>
<feature type="domain" description="Major facilitator superfamily (MFS) profile" evidence="7">
    <location>
        <begin position="95"/>
        <end position="333"/>
    </location>
</feature>
<dbReference type="PANTHER" id="PTHR23519:SF1">
    <property type="entry name" value="AUTOPHAGY-RELATED PROTEIN 22"/>
    <property type="match status" value="1"/>
</dbReference>
<feature type="transmembrane region" description="Helical" evidence="6">
    <location>
        <begin position="236"/>
        <end position="255"/>
    </location>
</feature>
<feature type="transmembrane region" description="Helical" evidence="6">
    <location>
        <begin position="179"/>
        <end position="197"/>
    </location>
</feature>
<feature type="transmembrane region" description="Helical" evidence="6">
    <location>
        <begin position="40"/>
        <end position="67"/>
    </location>
</feature>
<keyword evidence="5 6" id="KW-0472">Membrane</keyword>
<evidence type="ECO:0000313" key="8">
    <source>
        <dbReference type="EMBL" id="QIN80380.1"/>
    </source>
</evidence>
<dbReference type="InterPro" id="IPR024671">
    <property type="entry name" value="Atg22-like"/>
</dbReference>
<sequence length="333" mass="34661">MLLAVALFVAADVAYQSALVFYNALLPGVAAGRGAGKVSGYGTAAGYVGSILALVVLTLFVTEAVPIREALGFFGGWIDTGGESNSNAFLPTAVLYLLFSLPAFLFVPDRAVREPRPVGLRAAYRDVASTIRNMRAYGGVGTFIVATFLYTDAANTAIANMALYGREVFGMGQGEIRNLLLFSTVFAVVGSVGSGYASDRVGPKKALVGVLVVWIVAIGLASIALAPWMLMLAGPLVGIALGGTWTVSRVMLVALAPPEKLGEFFGLFSLAGKLSAVMGPAITAVLLWAFEDFGTGAYRIAIGSLALVMALGLFVLLRVPDARSQPNVEVPAT</sequence>
<dbReference type="Pfam" id="PF11700">
    <property type="entry name" value="ATG22"/>
    <property type="match status" value="1"/>
</dbReference>
<evidence type="ECO:0000256" key="6">
    <source>
        <dbReference type="SAM" id="Phobius"/>
    </source>
</evidence>
<dbReference type="InterPro" id="IPR036259">
    <property type="entry name" value="MFS_trans_sf"/>
</dbReference>
<dbReference type="PANTHER" id="PTHR23519">
    <property type="entry name" value="AUTOPHAGY-RELATED PROTEIN 22"/>
    <property type="match status" value="1"/>
</dbReference>
<reference evidence="8 9" key="1">
    <citation type="submission" date="2019-10" db="EMBL/GenBank/DDBJ databases">
        <title>Rubrobacter sp nov SCSIO 52915 isolated from a deep-sea sediment in the South China Sea.</title>
        <authorList>
            <person name="Chen R.W."/>
        </authorList>
    </citation>
    <scope>NUCLEOTIDE SEQUENCE [LARGE SCALE GENOMIC DNA]</scope>
    <source>
        <strain evidence="8 9">SCSIO 52915</strain>
    </source>
</reference>
<organism evidence="8 9">
    <name type="scientific">Rubrobacter marinus</name>
    <dbReference type="NCBI Taxonomy" id="2653852"/>
    <lineage>
        <taxon>Bacteria</taxon>
        <taxon>Bacillati</taxon>
        <taxon>Actinomycetota</taxon>
        <taxon>Rubrobacteria</taxon>
        <taxon>Rubrobacterales</taxon>
        <taxon>Rubrobacteraceae</taxon>
        <taxon>Rubrobacter</taxon>
    </lineage>
</organism>
<evidence type="ECO:0000313" key="9">
    <source>
        <dbReference type="Proteomes" id="UP000502706"/>
    </source>
</evidence>
<dbReference type="InterPro" id="IPR020846">
    <property type="entry name" value="MFS_dom"/>
</dbReference>
<feature type="transmembrane region" description="Helical" evidence="6">
    <location>
        <begin position="206"/>
        <end position="230"/>
    </location>
</feature>
<evidence type="ECO:0000256" key="3">
    <source>
        <dbReference type="ARBA" id="ARBA00022692"/>
    </source>
</evidence>
<proteinExistence type="predicted"/>
<keyword evidence="2" id="KW-0813">Transport</keyword>
<dbReference type="Gene3D" id="1.20.1250.20">
    <property type="entry name" value="MFS general substrate transporter like domains"/>
    <property type="match status" value="1"/>
</dbReference>
<feature type="transmembrane region" description="Helical" evidence="6">
    <location>
        <begin position="296"/>
        <end position="317"/>
    </location>
</feature>
<evidence type="ECO:0000256" key="4">
    <source>
        <dbReference type="ARBA" id="ARBA00022989"/>
    </source>
</evidence>
<keyword evidence="3 6" id="KW-0812">Transmembrane</keyword>
<comment type="subcellular location">
    <subcellularLocation>
        <location evidence="1">Cell membrane</location>
        <topology evidence="1">Multi-pass membrane protein</topology>
    </subcellularLocation>
</comment>
<dbReference type="PROSITE" id="PS50850">
    <property type="entry name" value="MFS"/>
    <property type="match status" value="1"/>
</dbReference>